<dbReference type="AlphaFoldDB" id="L9ZNT5"/>
<accession>L9ZNT5</accession>
<sequence length="118" mass="13215">MRVALLVDVHVGPIGEDDLDDVGLGIFWVDIRDRWATVTELIPVGPKRTEVDDDHRCVGVVAIFDVVPDVEWRILVVLLLDFPQLVIDRRRVCVFLATAVGDLALTDILLTPVIKSYQ</sequence>
<dbReference type="RefSeq" id="WP_007108901.1">
    <property type="nucleotide sequence ID" value="NZ_AOIK01000025.1"/>
</dbReference>
<comment type="caution">
    <text evidence="1">The sequence shown here is derived from an EMBL/GenBank/DDBJ whole genome shotgun (WGS) entry which is preliminary data.</text>
</comment>
<name>L9ZNT5_NATA2</name>
<keyword evidence="2" id="KW-1185">Reference proteome</keyword>
<dbReference type="Proteomes" id="UP000011511">
    <property type="component" value="Unassembled WGS sequence"/>
</dbReference>
<evidence type="ECO:0000313" key="1">
    <source>
        <dbReference type="EMBL" id="ELY86828.1"/>
    </source>
</evidence>
<organism evidence="1 2">
    <name type="scientific">Natrinema altunense (strain JCM 12890 / CGMCC 1.3731 / AJ2)</name>
    <dbReference type="NCBI Taxonomy" id="1227494"/>
    <lineage>
        <taxon>Archaea</taxon>
        <taxon>Methanobacteriati</taxon>
        <taxon>Methanobacteriota</taxon>
        <taxon>Stenosarchaea group</taxon>
        <taxon>Halobacteria</taxon>
        <taxon>Halobacteriales</taxon>
        <taxon>Natrialbaceae</taxon>
        <taxon>Natrinema</taxon>
    </lineage>
</organism>
<proteinExistence type="predicted"/>
<dbReference type="EMBL" id="AOIK01000025">
    <property type="protein sequence ID" value="ELY86828.1"/>
    <property type="molecule type" value="Genomic_DNA"/>
</dbReference>
<protein>
    <submittedName>
        <fullName evidence="1">Uncharacterized protein</fullName>
    </submittedName>
</protein>
<gene>
    <name evidence="1" type="ORF">C485_07927</name>
</gene>
<reference evidence="1 2" key="1">
    <citation type="journal article" date="2014" name="PLoS Genet.">
        <title>Phylogenetically driven sequencing of extremely halophilic archaea reveals strategies for static and dynamic osmo-response.</title>
        <authorList>
            <person name="Becker E.A."/>
            <person name="Seitzer P.M."/>
            <person name="Tritt A."/>
            <person name="Larsen D."/>
            <person name="Krusor M."/>
            <person name="Yao A.I."/>
            <person name="Wu D."/>
            <person name="Madern D."/>
            <person name="Eisen J.A."/>
            <person name="Darling A.E."/>
            <person name="Facciotti M.T."/>
        </authorList>
    </citation>
    <scope>NUCLEOTIDE SEQUENCE [LARGE SCALE GENOMIC DNA]</scope>
    <source>
        <strain evidence="1 2">JCM 12890</strain>
    </source>
</reference>
<evidence type="ECO:0000313" key="2">
    <source>
        <dbReference type="Proteomes" id="UP000011511"/>
    </source>
</evidence>